<name>E3T5U7_CROVB</name>
<dbReference type="InterPro" id="IPR050742">
    <property type="entry name" value="Helicase_Restrict-Modif_Enz"/>
</dbReference>
<keyword evidence="1" id="KW-0547">Nucleotide-binding</keyword>
<dbReference type="GO" id="GO:0003677">
    <property type="term" value="F:DNA binding"/>
    <property type="evidence" value="ECO:0007669"/>
    <property type="project" value="InterPro"/>
</dbReference>
<dbReference type="KEGG" id="vg:9887929"/>
<dbReference type="PANTHER" id="PTHR47396">
    <property type="entry name" value="TYPE I RESTRICTION ENZYME ECOKI R PROTEIN"/>
    <property type="match status" value="1"/>
</dbReference>
<keyword evidence="4" id="KW-0067">ATP-binding</keyword>
<accession>E3T5U7</accession>
<dbReference type="SUPFAM" id="SSF52540">
    <property type="entry name" value="P-loop containing nucleoside triphosphate hydrolases"/>
    <property type="match status" value="2"/>
</dbReference>
<evidence type="ECO:0000256" key="3">
    <source>
        <dbReference type="ARBA" id="ARBA00022806"/>
    </source>
</evidence>
<organismHost>
    <name type="scientific">Cafeteria roenbergensis</name>
    <name type="common">Marine flagellate</name>
    <dbReference type="NCBI Taxonomy" id="33653"/>
</organismHost>
<evidence type="ECO:0000313" key="6">
    <source>
        <dbReference type="EMBL" id="ADO67560.1"/>
    </source>
</evidence>
<dbReference type="GeneID" id="9887929"/>
<dbReference type="GO" id="GO:0004386">
    <property type="term" value="F:helicase activity"/>
    <property type="evidence" value="ECO:0007669"/>
    <property type="project" value="UniProtKB-KW"/>
</dbReference>
<protein>
    <submittedName>
        <fullName evidence="6">Putative superfamily II helicase/restriction enzyme</fullName>
    </submittedName>
</protein>
<evidence type="ECO:0000259" key="5">
    <source>
        <dbReference type="PROSITE" id="PS51192"/>
    </source>
</evidence>
<dbReference type="RefSeq" id="YP_003970159.1">
    <property type="nucleotide sequence ID" value="NC_014637.1"/>
</dbReference>
<dbReference type="GO" id="GO:0016787">
    <property type="term" value="F:hydrolase activity"/>
    <property type="evidence" value="ECO:0007669"/>
    <property type="project" value="UniProtKB-KW"/>
</dbReference>
<evidence type="ECO:0000256" key="1">
    <source>
        <dbReference type="ARBA" id="ARBA00022741"/>
    </source>
</evidence>
<dbReference type="GO" id="GO:0005524">
    <property type="term" value="F:ATP binding"/>
    <property type="evidence" value="ECO:0007669"/>
    <property type="project" value="UniProtKB-KW"/>
</dbReference>
<proteinExistence type="predicted"/>
<dbReference type="InterPro" id="IPR006935">
    <property type="entry name" value="Helicase/UvrB_N"/>
</dbReference>
<gene>
    <name evidence="6" type="ORF">crov526</name>
</gene>
<feature type="domain" description="Helicase ATP-binding" evidence="5">
    <location>
        <begin position="156"/>
        <end position="317"/>
    </location>
</feature>
<reference evidence="6 7" key="1">
    <citation type="journal article" date="2010" name="Proc. Natl. Acad. Sci. U.S.A.">
        <title>Giant virus with a remarkable complement of genes infects marine zooplankton.</title>
        <authorList>
            <person name="Fischer M.G."/>
            <person name="Allen M.J."/>
            <person name="Wilson W.H."/>
            <person name="Suttle C.A."/>
        </authorList>
    </citation>
    <scope>NUCLEOTIDE SEQUENCE [LARGE SCALE GENOMIC DNA]</scope>
    <source>
        <strain evidence="6 7">BV-PW1</strain>
    </source>
</reference>
<organism evidence="6 7">
    <name type="scientific">Cafeteria roenbergensis virus (strain BV-PW1)</name>
    <name type="common">CroV</name>
    <dbReference type="NCBI Taxonomy" id="693272"/>
    <lineage>
        <taxon>Viruses</taxon>
        <taxon>Varidnaviria</taxon>
        <taxon>Bamfordvirae</taxon>
        <taxon>Nucleocytoviricota</taxon>
        <taxon>Megaviricetes</taxon>
        <taxon>Imitervirales</taxon>
        <taxon>Mimiviridae</taxon>
        <taxon>Aliimimivirinae</taxon>
        <taxon>Rheavirus</taxon>
        <taxon>Rheavirus sinusmexicani</taxon>
    </lineage>
</organism>
<dbReference type="InterPro" id="IPR027417">
    <property type="entry name" value="P-loop_NTPase"/>
</dbReference>
<keyword evidence="7" id="KW-1185">Reference proteome</keyword>
<evidence type="ECO:0000256" key="4">
    <source>
        <dbReference type="ARBA" id="ARBA00022840"/>
    </source>
</evidence>
<dbReference type="SMART" id="SM00487">
    <property type="entry name" value="DEXDc"/>
    <property type="match status" value="1"/>
</dbReference>
<dbReference type="Pfam" id="PF10544">
    <property type="entry name" value="T5orf172"/>
    <property type="match status" value="1"/>
</dbReference>
<dbReference type="InterPro" id="IPR014001">
    <property type="entry name" value="Helicase_ATP-bd"/>
</dbReference>
<dbReference type="Proteomes" id="UP000029781">
    <property type="component" value="Segment"/>
</dbReference>
<dbReference type="PANTHER" id="PTHR47396:SF1">
    <property type="entry name" value="ATP-DEPENDENT HELICASE IRC3-RELATED"/>
    <property type="match status" value="1"/>
</dbReference>
<evidence type="ECO:0000256" key="2">
    <source>
        <dbReference type="ARBA" id="ARBA00022801"/>
    </source>
</evidence>
<evidence type="ECO:0000313" key="7">
    <source>
        <dbReference type="Proteomes" id="UP000029781"/>
    </source>
</evidence>
<keyword evidence="2" id="KW-0378">Hydrolase</keyword>
<keyword evidence="3 6" id="KW-0347">Helicase</keyword>
<dbReference type="InterPro" id="IPR018306">
    <property type="entry name" value="Phage_T5_Orf172_DNA-bd"/>
</dbReference>
<dbReference type="Gene3D" id="3.40.50.300">
    <property type="entry name" value="P-loop containing nucleotide triphosphate hydrolases"/>
    <property type="match status" value="2"/>
</dbReference>
<dbReference type="PROSITE" id="PS51192">
    <property type="entry name" value="HELICASE_ATP_BIND_1"/>
    <property type="match status" value="1"/>
</dbReference>
<dbReference type="EMBL" id="GU244497">
    <property type="protein sequence ID" value="ADO67560.1"/>
    <property type="molecule type" value="Genomic_DNA"/>
</dbReference>
<dbReference type="Pfam" id="PF04851">
    <property type="entry name" value="ResIII"/>
    <property type="match status" value="1"/>
</dbReference>
<sequence length="722" mass="85810">MQGYIYFLNYAKISNNPTVKIGSTKFPHSRLRTYQTGMFYDLHYYYLYQIINSTLDCYQIDDLIQETFNQDKWKVKTGQGGTEWYDSTKITNKVIEDFFQKNNIIFKYINLEDCPKDENIQDYTNELIQKQIKQNYCPFQLYLKPYDYQQIVLNNLDNFKKTKRGKLLWACGLGKTYMSLFICHKLKFKNILICVPSLYLLKQFYDSVKKIFNFNPLCLYGTNKNLDQTINKIKCHDKNIIISTYHSSWKLLQYNINFDIKIGDEAHHLVSKINPNNKKTFDKFHQISSNYTLFMTATEKKFESSLNFVEDEVYTMSDEEDFGCIIDKKPIKWAIENKKITDLRIFCLQNSSSDIKEIMKKIKLNIIIKKLNNIKNTTNKEELFFSAYTALKMIEDNYSNHMLIYTNNCYSAKIIEIIIDKLLDNNIFPKLDKSDFYNKTLTSKTEFTSEENINDTIISKNSIQFQNEVVKFTNKKYGIIPCVYIFGEGFDLPKLDSVVIAEKMTTEIRIVQSCLRPNRLDKNNPNKISKIIIPLNKNQIDDKLKMVIKKLSVEDDTIEQKIKLFELVDVKKDKKESNYNHQVKFKKNLDKLNQLKIEMYRGGYLAGFNLQKEYELYHERVLSYNFKSIKDYQNSKMEIIKPNIYFNGVWTNWFDFLGINTTGWIDNIIEWKLYCQEKRVIDANDYYIKIDDKMPPEPEYFYPNFKGINKELGKNKYRFVRN</sequence>